<dbReference type="InterPro" id="IPR003591">
    <property type="entry name" value="Leu-rich_rpt_typical-subtyp"/>
</dbReference>
<dbReference type="EnsemblMetazoa" id="AAEL012086-RA">
    <property type="protein sequence ID" value="AAEL012086-PA"/>
    <property type="gene ID" value="AAEL012086"/>
</dbReference>
<dbReference type="InterPro" id="IPR032675">
    <property type="entry name" value="LRR_dom_sf"/>
</dbReference>
<proteinExistence type="predicted"/>
<organism evidence="1 2">
    <name type="scientific">Aedes aegypti</name>
    <name type="common">Yellowfever mosquito</name>
    <name type="synonym">Culex aegypti</name>
    <dbReference type="NCBI Taxonomy" id="7159"/>
    <lineage>
        <taxon>Eukaryota</taxon>
        <taxon>Metazoa</taxon>
        <taxon>Ecdysozoa</taxon>
        <taxon>Arthropoda</taxon>
        <taxon>Hexapoda</taxon>
        <taxon>Insecta</taxon>
        <taxon>Pterygota</taxon>
        <taxon>Neoptera</taxon>
        <taxon>Endopterygota</taxon>
        <taxon>Diptera</taxon>
        <taxon>Nematocera</taxon>
        <taxon>Culicoidea</taxon>
        <taxon>Culicidae</taxon>
        <taxon>Culicinae</taxon>
        <taxon>Aedini</taxon>
        <taxon>Aedes</taxon>
        <taxon>Stegomyia</taxon>
    </lineage>
</organism>
<gene>
    <name evidence="1" type="primary">5575814</name>
</gene>
<accession>A0A1S4FV85</accession>
<keyword evidence="2" id="KW-1185">Reference proteome</keyword>
<dbReference type="VEuPathDB" id="VectorBase:AAEL012086"/>
<dbReference type="SMART" id="SM00369">
    <property type="entry name" value="LRR_TYP"/>
    <property type="match status" value="3"/>
</dbReference>
<dbReference type="InParanoid" id="A0A1S4FV85"/>
<dbReference type="OrthoDB" id="7765247at2759"/>
<dbReference type="Proteomes" id="UP000008820">
    <property type="component" value="Chromosome 2"/>
</dbReference>
<dbReference type="Pfam" id="PF00560">
    <property type="entry name" value="LRR_1"/>
    <property type="match status" value="1"/>
</dbReference>
<reference evidence="1 2" key="1">
    <citation type="submission" date="2017-06" db="EMBL/GenBank/DDBJ databases">
        <title>Aedes aegypti genome working group (AGWG) sequencing and assembly.</title>
        <authorList>
            <consortium name="Aedes aegypti Genome Working Group (AGWG)"/>
            <person name="Matthews B.J."/>
        </authorList>
    </citation>
    <scope>NUCLEOTIDE SEQUENCE [LARGE SCALE GENOMIC DNA]</scope>
    <source>
        <strain evidence="1 2">LVP_AGWG</strain>
    </source>
</reference>
<evidence type="ECO:0000313" key="2">
    <source>
        <dbReference type="Proteomes" id="UP000008820"/>
    </source>
</evidence>
<sequence length="498" mass="56568">MAKATMLHILWIWSIVGLANAEEMVNCFGNGQCNDFHAIVQGPQDVEAVIRTYSYSKKADFHGNLLTRFLPNVQKPTVQWEKLNISYNLLESDIFDQINSPKLKYVDITYNQLTTVTVPASVIEFIAERNKLTSITIKSTSLKRLILPKNKLDSFMGLNNLRLLQELDLSCNQLETLNINELSSMRDLKSLSLANNHISFIDGSTSQLSSLKYLDLSNNLLTMVDEAFKSFPNLNNLYLQNNKIVMWIKEMPISRTLQEVNIQNNDWYCSNLEMLKSKLGNTMVRGPEIACSPVESPYANRVIKYRKKKFNALMEGAAQRVGNITCDSFKPNPCDGDDNRVKEVAGSAISNAGDLAQSSVQLLQSDLAKHMNILRAIQDQIAEAQQINDQMTNENNDLANYIREQYNVAGLSGHIDPVVQFNKLFEHYESNNAKLRAEIRAEEQNNLDVLDEINVIDNEMEDKKYEESQLLEELNARNSTVIGYQKRIAQLQKQLSQQ</sequence>
<dbReference type="Gene3D" id="3.80.10.10">
    <property type="entry name" value="Ribonuclease Inhibitor"/>
    <property type="match status" value="1"/>
</dbReference>
<dbReference type="AlphaFoldDB" id="A0A1S4FV85"/>
<dbReference type="InterPro" id="IPR001611">
    <property type="entry name" value="Leu-rich_rpt"/>
</dbReference>
<reference evidence="1" key="2">
    <citation type="submission" date="2020-05" db="UniProtKB">
        <authorList>
            <consortium name="EnsemblMetazoa"/>
        </authorList>
    </citation>
    <scope>IDENTIFICATION</scope>
    <source>
        <strain evidence="1">LVP_AGWG</strain>
    </source>
</reference>
<evidence type="ECO:0000313" key="1">
    <source>
        <dbReference type="EnsemblMetazoa" id="AAEL012086-PA"/>
    </source>
</evidence>
<protein>
    <submittedName>
        <fullName evidence="1">Uncharacterized protein</fullName>
    </submittedName>
</protein>
<dbReference type="PROSITE" id="PS51450">
    <property type="entry name" value="LRR"/>
    <property type="match status" value="2"/>
</dbReference>
<dbReference type="PRINTS" id="PR00019">
    <property type="entry name" value="LEURICHRPT"/>
</dbReference>
<name>A0A1S4FV85_AEDAE</name>
<dbReference type="SUPFAM" id="SSF52058">
    <property type="entry name" value="L domain-like"/>
    <property type="match status" value="1"/>
</dbReference>
<dbReference type="PANTHER" id="PTHR24366:SF96">
    <property type="entry name" value="LEUCINE RICH REPEAT CONTAINING 53"/>
    <property type="match status" value="1"/>
</dbReference>
<dbReference type="PANTHER" id="PTHR24366">
    <property type="entry name" value="IG(IMMUNOGLOBULIN) AND LRR(LEUCINE RICH REPEAT) DOMAINS"/>
    <property type="match status" value="1"/>
</dbReference>
<dbReference type="Pfam" id="PF13855">
    <property type="entry name" value="LRR_8"/>
    <property type="match status" value="1"/>
</dbReference>